<feature type="compositionally biased region" description="Polar residues" evidence="1">
    <location>
        <begin position="449"/>
        <end position="460"/>
    </location>
</feature>
<dbReference type="Proteomes" id="UP000005408">
    <property type="component" value="Unassembled WGS sequence"/>
</dbReference>
<dbReference type="EnsemblMetazoa" id="G19011.2">
    <property type="protein sequence ID" value="G19011.2:cds"/>
    <property type="gene ID" value="G19011"/>
</dbReference>
<proteinExistence type="predicted"/>
<feature type="compositionally biased region" description="Polar residues" evidence="1">
    <location>
        <begin position="402"/>
        <end position="412"/>
    </location>
</feature>
<evidence type="ECO:0000256" key="1">
    <source>
        <dbReference type="SAM" id="MobiDB-lite"/>
    </source>
</evidence>
<sequence>MATQINDRTLKIISSSYSSLFPPRDSPEKLTTDKKIKIPDKQTLERIHKQIFSGGVRAPTLADLSTGFSRYPSRQEKLDSPLRFHLPSKNTSIGASRASFQKLEMEKSNLTLGSLGSYPRMMKYLLPNGSTKASEGSSSLKSTSDEEKDEWEKWRESVAGVRDARDVLYRYSVSRDSKVRYNCSTLPHIPKENRPWTAGEDVQPKIRKNNLVLDFSKDSKSDKTHVPQPHRQLALGRTLRRKLFKNRGDNPADVNFLEVKRITVSHESGQYTTNVQQPFEFHGIGFSRNRTERPLKNEQGRPLYHTYKHYVQVPAIPAVPVVPSKDYKSVDAYKQYVENFQNNVVVEGRKTSFPREREKSDLSQYGQENRLLQSVINVNQPGDVSDARDNGDVRLENDVMEAQTNRSNLSLNKNEEANTNRSNKSIVVEIKATWKEREKTEENEIQEQGEVSANDSQPAEQESRAQEEQPIEST</sequence>
<organism evidence="2 3">
    <name type="scientific">Magallana gigas</name>
    <name type="common">Pacific oyster</name>
    <name type="synonym">Crassostrea gigas</name>
    <dbReference type="NCBI Taxonomy" id="29159"/>
    <lineage>
        <taxon>Eukaryota</taxon>
        <taxon>Metazoa</taxon>
        <taxon>Spiralia</taxon>
        <taxon>Lophotrochozoa</taxon>
        <taxon>Mollusca</taxon>
        <taxon>Bivalvia</taxon>
        <taxon>Autobranchia</taxon>
        <taxon>Pteriomorphia</taxon>
        <taxon>Ostreida</taxon>
        <taxon>Ostreoidea</taxon>
        <taxon>Ostreidae</taxon>
        <taxon>Magallana</taxon>
    </lineage>
</organism>
<reference evidence="2" key="1">
    <citation type="submission" date="2022-08" db="UniProtKB">
        <authorList>
            <consortium name="EnsemblMetazoa"/>
        </authorList>
    </citation>
    <scope>IDENTIFICATION</scope>
    <source>
        <strain evidence="2">05x7-T-G4-1.051#20</strain>
    </source>
</reference>
<protein>
    <submittedName>
        <fullName evidence="2">Uncharacterized protein</fullName>
    </submittedName>
</protein>
<feature type="region of interest" description="Disordered" evidence="1">
    <location>
        <begin position="434"/>
        <end position="474"/>
    </location>
</feature>
<evidence type="ECO:0000313" key="2">
    <source>
        <dbReference type="EnsemblMetazoa" id="G19011.1:cds"/>
    </source>
</evidence>
<dbReference type="EnsemblMetazoa" id="G19011.3">
    <property type="protein sequence ID" value="G19011.3:cds"/>
    <property type="gene ID" value="G19011"/>
</dbReference>
<dbReference type="EnsemblMetazoa" id="G19011.1">
    <property type="protein sequence ID" value="G19011.1:cds"/>
    <property type="gene ID" value="G19011"/>
</dbReference>
<evidence type="ECO:0000313" key="3">
    <source>
        <dbReference type="Proteomes" id="UP000005408"/>
    </source>
</evidence>
<feature type="region of interest" description="Disordered" evidence="1">
    <location>
        <begin position="401"/>
        <end position="421"/>
    </location>
</feature>
<dbReference type="OrthoDB" id="6077064at2759"/>
<keyword evidence="3" id="KW-1185">Reference proteome</keyword>
<dbReference type="OMA" id="WKEKENT"/>
<name>A0A8W8JFH1_MAGGI</name>
<dbReference type="AlphaFoldDB" id="A0A8W8JFH1"/>
<accession>A0A8W8JFH1</accession>